<dbReference type="SMART" id="SM00516">
    <property type="entry name" value="SEC14"/>
    <property type="match status" value="1"/>
</dbReference>
<dbReference type="PROSITE" id="PS50191">
    <property type="entry name" value="CRAL_TRIO"/>
    <property type="match status" value="1"/>
</dbReference>
<keyword evidence="7" id="KW-1133">Transmembrane helix</keyword>
<dbReference type="SMR" id="A0A1D6G2W2"/>
<dbReference type="InParanoid" id="A0A1D6G2W2"/>
<reference evidence="8" key="1">
    <citation type="submission" date="2015-12" db="EMBL/GenBank/DDBJ databases">
        <title>Update maize B73 reference genome by single molecule sequencing technologies.</title>
        <authorList>
            <consortium name="Maize Genome Sequencing Project"/>
            <person name="Ware D."/>
        </authorList>
    </citation>
    <scope>NUCLEOTIDE SEQUENCE</scope>
    <source>
        <tissue evidence="8">Seedling</tissue>
    </source>
</reference>
<dbReference type="eggNOG" id="KOG1471">
    <property type="taxonomic scope" value="Eukaryota"/>
</dbReference>
<comment type="similarity">
    <text evidence="5">Belongs to the SFH family.</text>
</comment>
<dbReference type="InterPro" id="IPR001251">
    <property type="entry name" value="CRAL-TRIO_dom"/>
</dbReference>
<feature type="transmembrane region" description="Helical" evidence="7">
    <location>
        <begin position="482"/>
        <end position="504"/>
    </location>
</feature>
<comment type="subcellular location">
    <subcellularLocation>
        <location evidence="1">Cell membrane</location>
        <topology evidence="1">Peripheral membrane protein</topology>
    </subcellularLocation>
    <subcellularLocation>
        <location evidence="2">Golgi apparatus membrane</location>
        <topology evidence="2">Peripheral membrane protein</topology>
    </subcellularLocation>
</comment>
<dbReference type="InterPro" id="IPR036273">
    <property type="entry name" value="CRAL/TRIO_N_dom_sf"/>
</dbReference>
<protein>
    <submittedName>
        <fullName evidence="8">Putative CRAL/TRIO domain containing, Sec14p-like phosphatidylinositol transfer family protein</fullName>
    </submittedName>
</protein>
<feature type="compositionally biased region" description="Basic and acidic residues" evidence="6">
    <location>
        <begin position="13"/>
        <end position="26"/>
    </location>
</feature>
<dbReference type="EMBL" id="CM000784">
    <property type="protein sequence ID" value="AQK97703.1"/>
    <property type="molecule type" value="Genomic_DNA"/>
</dbReference>
<dbReference type="GO" id="GO:0005886">
    <property type="term" value="C:plasma membrane"/>
    <property type="evidence" value="ECO:0007669"/>
    <property type="project" value="UniProtKB-SubCell"/>
</dbReference>
<proteinExistence type="inferred from homology"/>
<dbReference type="Pfam" id="PF03765">
    <property type="entry name" value="CRAL_TRIO_N"/>
    <property type="match status" value="1"/>
</dbReference>
<dbReference type="Gene3D" id="3.40.525.10">
    <property type="entry name" value="CRAL-TRIO lipid binding domain"/>
    <property type="match status" value="1"/>
</dbReference>
<dbReference type="GO" id="GO:0015031">
    <property type="term" value="P:protein transport"/>
    <property type="evidence" value="ECO:0007669"/>
    <property type="project" value="UniProtKB-KW"/>
</dbReference>
<dbReference type="FunFam" id="3.40.525.10:FF:000011">
    <property type="entry name" value="SEC14 cytosolic factor"/>
    <property type="match status" value="1"/>
</dbReference>
<dbReference type="GO" id="GO:0000139">
    <property type="term" value="C:Golgi membrane"/>
    <property type="evidence" value="ECO:0007669"/>
    <property type="project" value="UniProtKB-SubCell"/>
</dbReference>
<dbReference type="PANTHER" id="PTHR45657">
    <property type="entry name" value="CRAL-TRIO DOMAIN-CONTAINING PROTEIN YKL091C-RELATED"/>
    <property type="match status" value="1"/>
</dbReference>
<dbReference type="InterPro" id="IPR011074">
    <property type="entry name" value="CRAL/TRIO_N_dom"/>
</dbReference>
<keyword evidence="7" id="KW-0812">Transmembrane</keyword>
<evidence type="ECO:0000313" key="8">
    <source>
        <dbReference type="EMBL" id="AQK97703.1"/>
    </source>
</evidence>
<dbReference type="InterPro" id="IPR051026">
    <property type="entry name" value="PI/PC_transfer"/>
</dbReference>
<feature type="region of interest" description="Disordered" evidence="6">
    <location>
        <begin position="1"/>
        <end position="44"/>
    </location>
</feature>
<dbReference type="Pfam" id="PF00650">
    <property type="entry name" value="CRAL_TRIO"/>
    <property type="match status" value="1"/>
</dbReference>
<organism evidence="8">
    <name type="scientific">Zea mays</name>
    <name type="common">Maize</name>
    <dbReference type="NCBI Taxonomy" id="4577"/>
    <lineage>
        <taxon>Eukaryota</taxon>
        <taxon>Viridiplantae</taxon>
        <taxon>Streptophyta</taxon>
        <taxon>Embryophyta</taxon>
        <taxon>Tracheophyta</taxon>
        <taxon>Spermatophyta</taxon>
        <taxon>Magnoliopsida</taxon>
        <taxon>Liliopsida</taxon>
        <taxon>Poales</taxon>
        <taxon>Poaceae</taxon>
        <taxon>PACMAD clade</taxon>
        <taxon>Panicoideae</taxon>
        <taxon>Andropogonodae</taxon>
        <taxon>Andropogoneae</taxon>
        <taxon>Tripsacinae</taxon>
        <taxon>Zea</taxon>
    </lineage>
</organism>
<evidence type="ECO:0000256" key="3">
    <source>
        <dbReference type="ARBA" id="ARBA00022927"/>
    </source>
</evidence>
<dbReference type="SUPFAM" id="SSF46938">
    <property type="entry name" value="CRAL/TRIO N-terminal domain"/>
    <property type="match status" value="1"/>
</dbReference>
<evidence type="ECO:0000256" key="6">
    <source>
        <dbReference type="SAM" id="MobiDB-lite"/>
    </source>
</evidence>
<dbReference type="CDD" id="cd00170">
    <property type="entry name" value="SEC14"/>
    <property type="match status" value="1"/>
</dbReference>
<dbReference type="PANTHER" id="PTHR45657:SF7">
    <property type="entry name" value="OS01G0701900 PROTEIN"/>
    <property type="match status" value="1"/>
</dbReference>
<dbReference type="ExpressionAtlas" id="A0A1D6G2W2">
    <property type="expression patterns" value="baseline and differential"/>
</dbReference>
<dbReference type="SUPFAM" id="SSF52087">
    <property type="entry name" value="CRAL/TRIO domain"/>
    <property type="match status" value="1"/>
</dbReference>
<keyword evidence="7" id="KW-0472">Membrane</keyword>
<evidence type="ECO:0000256" key="1">
    <source>
        <dbReference type="ARBA" id="ARBA00004202"/>
    </source>
</evidence>
<dbReference type="InterPro" id="IPR036865">
    <property type="entry name" value="CRAL-TRIO_dom_sf"/>
</dbReference>
<dbReference type="Gene3D" id="1.10.8.20">
    <property type="entry name" value="N-terminal domain of phosphatidylinositol transfer protein sec14p"/>
    <property type="match status" value="1"/>
</dbReference>
<name>A0A1D6G2W2_MAIZE</name>
<keyword evidence="3" id="KW-0813">Transport</keyword>
<keyword evidence="4" id="KW-0333">Golgi apparatus</keyword>
<dbReference type="SMART" id="SM01100">
    <property type="entry name" value="CRAL_TRIO_N"/>
    <property type="match status" value="1"/>
</dbReference>
<sequence>MSATIDRLATPSHEGRAHSDEKRECNSDEENSEGERKPKKDSFKKRAVTTGYRFRHSLRRKSKTKNDNHIASIEDIRDVQELEIVERFRQCLLDDGLLPEHHDDYHTMLRFLKARKFNIDKAKHMWSEMLRWRKEFGADNIEEFDYTELDEVVKYYPQFYHGVDKDGRPVYIELIGKVDTNKLVQITTIDRYLKYHVKEFERCLQMRFPACSIAAKRHIDSSTTILDVKGVSLKNFTKDARELIMRLQKINNDNYPETLYQLYIINAGQGFKILWGTIKSFLDPETASKIHVLGNKYQTKLLEIIDGSELPEFLGGKCRCEEYGGCPKSDKGPWKDPEIFKRVINGEANYGRQVLAVSSINQKEVGCTEHTTEQEKGNDASAKSISQVEDVSSSTALVDPIISPNLTHVDEAIAYIKAFLGLKFQGHASSSDAPPIIGDSIPAAGKVMDACSNPRNSSTPSSSGSFSLRNIPATLGGLKTRIVAWSTFVILTLSAFLCSVLSIVTKRLSNQAITCDHYSADFHQGYMGNGTLTSVLTRLGELEEKVQALEAKPPQVPFEKEELLHTAVYRVDVLEAELISMKKALYETLIRQDELLAYIDQQQTAKFCRQKFCF</sequence>
<accession>A0A1D6G2W2</accession>
<keyword evidence="3" id="KW-0653">Protein transport</keyword>
<evidence type="ECO:0000256" key="2">
    <source>
        <dbReference type="ARBA" id="ARBA00004395"/>
    </source>
</evidence>
<evidence type="ECO:0000256" key="7">
    <source>
        <dbReference type="SAM" id="Phobius"/>
    </source>
</evidence>
<dbReference type="PaxDb" id="4577-GRMZM2G157043_P01"/>
<dbReference type="AlphaFoldDB" id="A0A1D6G2W2"/>
<evidence type="ECO:0000256" key="4">
    <source>
        <dbReference type="ARBA" id="ARBA00023034"/>
    </source>
</evidence>
<evidence type="ECO:0000256" key="5">
    <source>
        <dbReference type="ARBA" id="ARBA00038020"/>
    </source>
</evidence>
<gene>
    <name evidence="8" type="ORF">ZEAMMB73_Zm00001d011663</name>
</gene>